<dbReference type="RefSeq" id="WP_129123279.1">
    <property type="nucleotide sequence ID" value="NZ_PEIB01000024.1"/>
</dbReference>
<dbReference type="EMBL" id="PEIB01000024">
    <property type="protein sequence ID" value="RXJ72260.1"/>
    <property type="molecule type" value="Genomic_DNA"/>
</dbReference>
<evidence type="ECO:0000259" key="1">
    <source>
        <dbReference type="Pfam" id="PF21934"/>
    </source>
</evidence>
<gene>
    <name evidence="2" type="ORF">CS022_17090</name>
</gene>
<comment type="caution">
    <text evidence="2">The sequence shown here is derived from an EMBL/GenBank/DDBJ whole genome shotgun (WGS) entry which is preliminary data.</text>
</comment>
<dbReference type="AlphaFoldDB" id="A0A4Q0YMY6"/>
<keyword evidence="3" id="KW-1185">Reference proteome</keyword>
<sequence length="373" mass="41478">MFELRYYRGLNDVALLPLVGTRWLIGSTELADLNLPHEVCADESFVLELVSGDLTAGRSAENVMLWRLTRVPCSSNENSDKKLGPSTLDDSISVRLDEIFSISGLTFVVSTHDTPWTIEELSINHKFGKDSENASKQLGGVQKKKKPYLKLAAAMSALLLVASGAYFSWTQGYLGFTNDNDNDFATIQQNVRQRAQELSANTNNVIEQAGNQVADNLAPQSPEVKQVTQVTMQNANIKVRPKPVLTSEHARTLFREMLDRREIGKDLVINVLSANRIEIAGHLSDAEKPVLLRTIDRFEGRYKGQVALVPNWNVGKKGLPFEIVQIVSGPMAHIITKDGKRLFIGDELDNMRLVSISSDKVVFEGQQNIEVSW</sequence>
<evidence type="ECO:0000313" key="2">
    <source>
        <dbReference type="EMBL" id="RXJ72260.1"/>
    </source>
</evidence>
<name>A0A4Q0YMY6_9GAMM</name>
<feature type="domain" description="YscD-like Bon-like" evidence="1">
    <location>
        <begin position="250"/>
        <end position="309"/>
    </location>
</feature>
<dbReference type="Pfam" id="PF21934">
    <property type="entry name" value="Yop-YscD_ppl_3rd"/>
    <property type="match status" value="1"/>
</dbReference>
<dbReference type="InterPro" id="IPR053946">
    <property type="entry name" value="YscD_ppl_3rd"/>
</dbReference>
<reference evidence="2 3" key="1">
    <citation type="submission" date="2017-10" db="EMBL/GenBank/DDBJ databases">
        <title>Nyctiphanis sp. nov., isolated from the stomach of the euphausiid Nyctiphanes simplex (Hansen, 1911) in the Gulf of California.</title>
        <authorList>
            <person name="Gomez-Gil B."/>
            <person name="Aguilar-Mendez M."/>
            <person name="Lopez-Cortes A."/>
            <person name="Gomez-Gutierrez J."/>
            <person name="Roque A."/>
            <person name="Lang E."/>
            <person name="Gonzalez-Castillo A."/>
        </authorList>
    </citation>
    <scope>NUCLEOTIDE SEQUENCE [LARGE SCALE GENOMIC DNA]</scope>
    <source>
        <strain evidence="2 3">CAIM 600</strain>
    </source>
</reference>
<proteinExistence type="predicted"/>
<accession>A0A4Q0YMY6</accession>
<organism evidence="2 3">
    <name type="scientific">Veronia nyctiphanis</name>
    <dbReference type="NCBI Taxonomy" id="1278244"/>
    <lineage>
        <taxon>Bacteria</taxon>
        <taxon>Pseudomonadati</taxon>
        <taxon>Pseudomonadota</taxon>
        <taxon>Gammaproteobacteria</taxon>
        <taxon>Vibrionales</taxon>
        <taxon>Vibrionaceae</taxon>
        <taxon>Veronia</taxon>
    </lineage>
</organism>
<dbReference type="Proteomes" id="UP000290287">
    <property type="component" value="Unassembled WGS sequence"/>
</dbReference>
<evidence type="ECO:0000313" key="3">
    <source>
        <dbReference type="Proteomes" id="UP000290287"/>
    </source>
</evidence>
<protein>
    <recommendedName>
        <fullName evidence="1">YscD-like Bon-like domain-containing protein</fullName>
    </recommendedName>
</protein>
<dbReference type="OrthoDB" id="9156149at2"/>